<dbReference type="EMBL" id="CCKQ01014926">
    <property type="protein sequence ID" value="CDW86733.1"/>
    <property type="molecule type" value="Genomic_DNA"/>
</dbReference>
<feature type="transmembrane region" description="Helical" evidence="5">
    <location>
        <begin position="438"/>
        <end position="460"/>
    </location>
</feature>
<dbReference type="OrthoDB" id="301723at2759"/>
<evidence type="ECO:0000256" key="4">
    <source>
        <dbReference type="ARBA" id="ARBA00023136"/>
    </source>
</evidence>
<proteinExistence type="predicted"/>
<keyword evidence="7" id="KW-1185">Reference proteome</keyword>
<feature type="transmembrane region" description="Helical" evidence="5">
    <location>
        <begin position="258"/>
        <end position="275"/>
    </location>
</feature>
<sequence length="479" mass="53481">MLCTIGGIGGGGAVVPLLMSFFKFETKEAIAISGFSIFVCSLTRFIFNFKQKHPQKDVVAIDYGLASVMFPSVIFGSFIGVMINVIFPSLYLQILLTLLLIFLTYDCTKKAIVIFKKENRQAIQVKEQLENSQSITEKMINQEHNSGGKNNEQLDQSIIQDNNEDDNLKQKDQLIEKLSSKKIFKVDLSKDFQKNTSNETDINHSEIQKTRDIIFVDGSLVKNSEIQLSVIATQSQVKQVERMIQRERTHYQWNKQGICILLLVVQVLISLFRGSKKTHSIIGIGVCSFWDWFCFSFFLIFCVIICFLAVKNLQREQKLKQLVGKGLIPSDVILNPKNVRKLVGVATIGGLVSGAFGLGGGTIFNPLLLSLGVPPAVASSTGMYMILFSNLGSSITFMVYKTLQLDYGLWIGFYCSLSSIAGLYILNKVVKKYNRQSPIVIVLALMMGVSALFVPLFGIIDLVQEYKDGIDITQFNSLC</sequence>
<evidence type="ECO:0000313" key="6">
    <source>
        <dbReference type="EMBL" id="CDW86733.1"/>
    </source>
</evidence>
<dbReference type="InParanoid" id="A0A078B0U9"/>
<protein>
    <recommendedName>
        <fullName evidence="8">Sulfite exporter TauE/SafE</fullName>
    </recommendedName>
</protein>
<keyword evidence="2 5" id="KW-0812">Transmembrane</keyword>
<accession>A0A078B0U9</accession>
<dbReference type="Pfam" id="PF01925">
    <property type="entry name" value="TauE"/>
    <property type="match status" value="2"/>
</dbReference>
<evidence type="ECO:0008006" key="8">
    <source>
        <dbReference type="Google" id="ProtNLM"/>
    </source>
</evidence>
<evidence type="ECO:0000256" key="1">
    <source>
        <dbReference type="ARBA" id="ARBA00004141"/>
    </source>
</evidence>
<gene>
    <name evidence="6" type="primary">Contig15902.g775</name>
    <name evidence="6" type="ORF">STYLEM_15831</name>
</gene>
<feature type="transmembrane region" description="Helical" evidence="5">
    <location>
        <begin position="281"/>
        <end position="310"/>
    </location>
</feature>
<dbReference type="PANTHER" id="PTHR14255">
    <property type="entry name" value="CEREBLON"/>
    <property type="match status" value="1"/>
</dbReference>
<evidence type="ECO:0000256" key="2">
    <source>
        <dbReference type="ARBA" id="ARBA00022692"/>
    </source>
</evidence>
<dbReference type="PANTHER" id="PTHR14255:SF3">
    <property type="entry name" value="SULFITE EXPORTER TAUE_SAFE FAMILY PROTEIN 5-RELATED"/>
    <property type="match status" value="1"/>
</dbReference>
<reference evidence="6 7" key="1">
    <citation type="submission" date="2014-06" db="EMBL/GenBank/DDBJ databases">
        <authorList>
            <person name="Swart Estienne"/>
        </authorList>
    </citation>
    <scope>NUCLEOTIDE SEQUENCE [LARGE SCALE GENOMIC DNA]</scope>
    <source>
        <strain evidence="6 7">130c</strain>
    </source>
</reference>
<evidence type="ECO:0000256" key="5">
    <source>
        <dbReference type="SAM" id="Phobius"/>
    </source>
</evidence>
<feature type="transmembrane region" description="Helical" evidence="5">
    <location>
        <begin position="29"/>
        <end position="47"/>
    </location>
</feature>
<feature type="transmembrane region" description="Helical" evidence="5">
    <location>
        <begin position="89"/>
        <end position="107"/>
    </location>
</feature>
<dbReference type="OMA" id="NMVHKIQ"/>
<comment type="subcellular location">
    <subcellularLocation>
        <location evidence="1">Membrane</location>
        <topology evidence="1">Multi-pass membrane protein</topology>
    </subcellularLocation>
</comment>
<keyword evidence="4 5" id="KW-0472">Membrane</keyword>
<feature type="transmembrane region" description="Helical" evidence="5">
    <location>
        <begin position="407"/>
        <end position="426"/>
    </location>
</feature>
<dbReference type="InterPro" id="IPR002781">
    <property type="entry name" value="TM_pro_TauE-like"/>
</dbReference>
<dbReference type="GO" id="GO:0016020">
    <property type="term" value="C:membrane"/>
    <property type="evidence" value="ECO:0007669"/>
    <property type="project" value="UniProtKB-SubCell"/>
</dbReference>
<dbReference type="AlphaFoldDB" id="A0A078B0U9"/>
<evidence type="ECO:0000256" key="3">
    <source>
        <dbReference type="ARBA" id="ARBA00022989"/>
    </source>
</evidence>
<dbReference type="GO" id="GO:0031464">
    <property type="term" value="C:Cul4A-RING E3 ubiquitin ligase complex"/>
    <property type="evidence" value="ECO:0007669"/>
    <property type="project" value="TreeGrafter"/>
</dbReference>
<dbReference type="Proteomes" id="UP000039865">
    <property type="component" value="Unassembled WGS sequence"/>
</dbReference>
<name>A0A078B0U9_STYLE</name>
<feature type="transmembrane region" description="Helical" evidence="5">
    <location>
        <begin position="342"/>
        <end position="364"/>
    </location>
</feature>
<evidence type="ECO:0000313" key="7">
    <source>
        <dbReference type="Proteomes" id="UP000039865"/>
    </source>
</evidence>
<feature type="transmembrane region" description="Helical" evidence="5">
    <location>
        <begin position="59"/>
        <end position="83"/>
    </location>
</feature>
<dbReference type="GO" id="GO:0016567">
    <property type="term" value="P:protein ubiquitination"/>
    <property type="evidence" value="ECO:0007669"/>
    <property type="project" value="TreeGrafter"/>
</dbReference>
<organism evidence="6 7">
    <name type="scientific">Stylonychia lemnae</name>
    <name type="common">Ciliate</name>
    <dbReference type="NCBI Taxonomy" id="5949"/>
    <lineage>
        <taxon>Eukaryota</taxon>
        <taxon>Sar</taxon>
        <taxon>Alveolata</taxon>
        <taxon>Ciliophora</taxon>
        <taxon>Intramacronucleata</taxon>
        <taxon>Spirotrichea</taxon>
        <taxon>Stichotrichia</taxon>
        <taxon>Sporadotrichida</taxon>
        <taxon>Oxytrichidae</taxon>
        <taxon>Stylonychinae</taxon>
        <taxon>Stylonychia</taxon>
    </lineage>
</organism>
<keyword evidence="3 5" id="KW-1133">Transmembrane helix</keyword>